<dbReference type="AlphaFoldDB" id="A0A176VNV4"/>
<organism evidence="2 3">
    <name type="scientific">Marchantia polymorpha subsp. ruderalis</name>
    <dbReference type="NCBI Taxonomy" id="1480154"/>
    <lineage>
        <taxon>Eukaryota</taxon>
        <taxon>Viridiplantae</taxon>
        <taxon>Streptophyta</taxon>
        <taxon>Embryophyta</taxon>
        <taxon>Marchantiophyta</taxon>
        <taxon>Marchantiopsida</taxon>
        <taxon>Marchantiidae</taxon>
        <taxon>Marchantiales</taxon>
        <taxon>Marchantiaceae</taxon>
        <taxon>Marchantia</taxon>
    </lineage>
</organism>
<accession>A0A176VNV4</accession>
<evidence type="ECO:0000313" key="2">
    <source>
        <dbReference type="EMBL" id="OAE21655.1"/>
    </source>
</evidence>
<evidence type="ECO:0000256" key="1">
    <source>
        <dbReference type="SAM" id="MobiDB-lite"/>
    </source>
</evidence>
<comment type="caution">
    <text evidence="2">The sequence shown here is derived from an EMBL/GenBank/DDBJ whole genome shotgun (WGS) entry which is preliminary data.</text>
</comment>
<evidence type="ECO:0000313" key="3">
    <source>
        <dbReference type="Proteomes" id="UP000077202"/>
    </source>
</evidence>
<dbReference type="EMBL" id="LVLJ01003362">
    <property type="protein sequence ID" value="OAE21655.1"/>
    <property type="molecule type" value="Genomic_DNA"/>
</dbReference>
<proteinExistence type="predicted"/>
<name>A0A176VNV4_MARPO</name>
<dbReference type="Proteomes" id="UP000077202">
    <property type="component" value="Unassembled WGS sequence"/>
</dbReference>
<sequence>MGLLTIAKQKKFPLKTEIADDKGALGGNEVATEEDDIVLALPSANVDKLEHGVEEHQNKRRKLQSVTTSELINQRAELRWRPLTMPAKDPLEEREEQEGDTEEQEKRLQQSELECAKLWRSLATEKYLHTKTELEYVGLRVNLSNAHKGRDGSVPEGN</sequence>
<reference evidence="2" key="1">
    <citation type="submission" date="2016-03" db="EMBL/GenBank/DDBJ databases">
        <title>Mechanisms controlling the formation of the plant cell surface in tip-growing cells are functionally conserved among land plants.</title>
        <authorList>
            <person name="Honkanen S."/>
            <person name="Jones V.A."/>
            <person name="Morieri G."/>
            <person name="Champion C."/>
            <person name="Hetherington A.J."/>
            <person name="Kelly S."/>
            <person name="Saint-Marcoux D."/>
            <person name="Proust H."/>
            <person name="Prescott H."/>
            <person name="Dolan L."/>
        </authorList>
    </citation>
    <scope>NUCLEOTIDE SEQUENCE [LARGE SCALE GENOMIC DNA]</scope>
    <source>
        <tissue evidence="2">Whole gametophyte</tissue>
    </source>
</reference>
<gene>
    <name evidence="2" type="ORF">AXG93_3121s1040</name>
</gene>
<keyword evidence="3" id="KW-1185">Reference proteome</keyword>
<feature type="compositionally biased region" description="Acidic residues" evidence="1">
    <location>
        <begin position="92"/>
        <end position="103"/>
    </location>
</feature>
<protein>
    <submittedName>
        <fullName evidence="2">Uncharacterized protein</fullName>
    </submittedName>
</protein>
<feature type="region of interest" description="Disordered" evidence="1">
    <location>
        <begin position="80"/>
        <end position="110"/>
    </location>
</feature>